<dbReference type="Gene3D" id="1.20.1280.50">
    <property type="match status" value="1"/>
</dbReference>
<dbReference type="InterPro" id="IPR032675">
    <property type="entry name" value="LRR_dom_sf"/>
</dbReference>
<keyword evidence="4" id="KW-1185">Reference proteome</keyword>
<feature type="region of interest" description="Disordered" evidence="1">
    <location>
        <begin position="375"/>
        <end position="422"/>
    </location>
</feature>
<evidence type="ECO:0000256" key="1">
    <source>
        <dbReference type="SAM" id="MobiDB-lite"/>
    </source>
</evidence>
<feature type="compositionally biased region" description="Low complexity" evidence="1">
    <location>
        <begin position="401"/>
        <end position="410"/>
    </location>
</feature>
<dbReference type="RefSeq" id="XP_016229611.1">
    <property type="nucleotide sequence ID" value="XM_016365962.1"/>
</dbReference>
<protein>
    <recommendedName>
        <fullName evidence="2">F-box domain-containing protein</fullName>
    </recommendedName>
</protein>
<dbReference type="SMART" id="SM00256">
    <property type="entry name" value="FBOX"/>
    <property type="match status" value="1"/>
</dbReference>
<feature type="domain" description="F-box" evidence="2">
    <location>
        <begin position="14"/>
        <end position="60"/>
    </location>
</feature>
<dbReference type="SUPFAM" id="SSF52047">
    <property type="entry name" value="RNI-like"/>
    <property type="match status" value="1"/>
</dbReference>
<dbReference type="OrthoDB" id="5425556at2759"/>
<sequence>MTQTRQDMDPSSRPLSLASLPPEILHQILEYLPISSLLSFSQASKRYHRISTSALHTLHLAVLPRRIYGVLAFLNSLSLDDLDISDSVGQSCALDQVIVTSKIQSPAAELSKNAKRSNDLNISPADYRDQLFTLQNALACKVLSTPALSSLQTLTLHLYHLSSPALTRILATSLPHLRHLNLNFFHPYIHDTCLPAHYWASSVFLKGSPIWNSLAGLGADHAANLSLRNLESLTLARVGITSVQLRRWIQNNPNLKQLAFRNVTGVDQEFVEWLGLYYNSQNHNRDVPRIARLTVLILEHCASLKLKSVEDFYWLDNLFEILPNSKNSGSVLGTAGLDVLSLRTHGAISTANFLAYLELRKPAIEQVTVPDGRVFVANPTTPPNQKSHLSPPLLHHTGSRQNSSQSLNSLPEQDTHQDWSDDNQPLSFLCQSYSEAFAWSSLHGSIPRPGGLPVTHPSQDGNSLIEVDEAEASNSAAYQADNRLIRPIVRRLRK</sequence>
<dbReference type="CDD" id="cd09917">
    <property type="entry name" value="F-box_SF"/>
    <property type="match status" value="1"/>
</dbReference>
<gene>
    <name evidence="3" type="ORF">PV10_01730</name>
</gene>
<dbReference type="SUPFAM" id="SSF81383">
    <property type="entry name" value="F-box domain"/>
    <property type="match status" value="1"/>
</dbReference>
<reference evidence="3 4" key="1">
    <citation type="submission" date="2015-01" db="EMBL/GenBank/DDBJ databases">
        <title>The Genome Sequence of Exophiala mesophila CBS40295.</title>
        <authorList>
            <consortium name="The Broad Institute Genomics Platform"/>
            <person name="Cuomo C."/>
            <person name="de Hoog S."/>
            <person name="Gorbushina A."/>
            <person name="Stielow B."/>
            <person name="Teixiera M."/>
            <person name="Abouelleil A."/>
            <person name="Chapman S.B."/>
            <person name="Priest M."/>
            <person name="Young S.K."/>
            <person name="Wortman J."/>
            <person name="Nusbaum C."/>
            <person name="Birren B."/>
        </authorList>
    </citation>
    <scope>NUCLEOTIDE SEQUENCE [LARGE SCALE GENOMIC DNA]</scope>
    <source>
        <strain evidence="3 4">CBS 40295</strain>
    </source>
</reference>
<dbReference type="Pfam" id="PF12937">
    <property type="entry name" value="F-box-like"/>
    <property type="match status" value="1"/>
</dbReference>
<dbReference type="InterPro" id="IPR001810">
    <property type="entry name" value="F-box_dom"/>
</dbReference>
<organism evidence="3 4">
    <name type="scientific">Exophiala mesophila</name>
    <name type="common">Black yeast-like fungus</name>
    <dbReference type="NCBI Taxonomy" id="212818"/>
    <lineage>
        <taxon>Eukaryota</taxon>
        <taxon>Fungi</taxon>
        <taxon>Dikarya</taxon>
        <taxon>Ascomycota</taxon>
        <taxon>Pezizomycotina</taxon>
        <taxon>Eurotiomycetes</taxon>
        <taxon>Chaetothyriomycetidae</taxon>
        <taxon>Chaetothyriales</taxon>
        <taxon>Herpotrichiellaceae</taxon>
        <taxon>Exophiala</taxon>
    </lineage>
</organism>
<dbReference type="Gene3D" id="3.80.10.10">
    <property type="entry name" value="Ribonuclease Inhibitor"/>
    <property type="match status" value="1"/>
</dbReference>
<evidence type="ECO:0000313" key="4">
    <source>
        <dbReference type="Proteomes" id="UP000054302"/>
    </source>
</evidence>
<evidence type="ECO:0000259" key="2">
    <source>
        <dbReference type="PROSITE" id="PS50181"/>
    </source>
</evidence>
<dbReference type="PROSITE" id="PS50181">
    <property type="entry name" value="FBOX"/>
    <property type="match status" value="1"/>
</dbReference>
<dbReference type="GeneID" id="27319575"/>
<accession>A0A0D1ZU36</accession>
<evidence type="ECO:0000313" key="3">
    <source>
        <dbReference type="EMBL" id="KIV98037.1"/>
    </source>
</evidence>
<name>A0A0D1ZU36_EXOME</name>
<dbReference type="HOGENOM" id="CLU_046433_0_0_1"/>
<dbReference type="VEuPathDB" id="FungiDB:PV10_01730"/>
<dbReference type="Proteomes" id="UP000054302">
    <property type="component" value="Unassembled WGS sequence"/>
</dbReference>
<dbReference type="EMBL" id="KN847520">
    <property type="protein sequence ID" value="KIV98037.1"/>
    <property type="molecule type" value="Genomic_DNA"/>
</dbReference>
<proteinExistence type="predicted"/>
<dbReference type="InterPro" id="IPR036047">
    <property type="entry name" value="F-box-like_dom_sf"/>
</dbReference>
<dbReference type="AlphaFoldDB" id="A0A0D1ZU36"/>